<evidence type="ECO:0008006" key="3">
    <source>
        <dbReference type="Google" id="ProtNLM"/>
    </source>
</evidence>
<dbReference type="EMBL" id="KV017470">
    <property type="protein sequence ID" value="KZV18349.1"/>
    <property type="molecule type" value="Genomic_DNA"/>
</dbReference>
<evidence type="ECO:0000313" key="1">
    <source>
        <dbReference type="EMBL" id="KZV18349.1"/>
    </source>
</evidence>
<evidence type="ECO:0000313" key="2">
    <source>
        <dbReference type="Proteomes" id="UP000250235"/>
    </source>
</evidence>
<reference evidence="1 2" key="1">
    <citation type="journal article" date="2015" name="Proc. Natl. Acad. Sci. U.S.A.">
        <title>The resurrection genome of Boea hygrometrica: A blueprint for survival of dehydration.</title>
        <authorList>
            <person name="Xiao L."/>
            <person name="Yang G."/>
            <person name="Zhang L."/>
            <person name="Yang X."/>
            <person name="Zhao S."/>
            <person name="Ji Z."/>
            <person name="Zhou Q."/>
            <person name="Hu M."/>
            <person name="Wang Y."/>
            <person name="Chen M."/>
            <person name="Xu Y."/>
            <person name="Jin H."/>
            <person name="Xiao X."/>
            <person name="Hu G."/>
            <person name="Bao F."/>
            <person name="Hu Y."/>
            <person name="Wan P."/>
            <person name="Li L."/>
            <person name="Deng X."/>
            <person name="Kuang T."/>
            <person name="Xiang C."/>
            <person name="Zhu J.K."/>
            <person name="Oliver M.J."/>
            <person name="He Y."/>
        </authorList>
    </citation>
    <scope>NUCLEOTIDE SEQUENCE [LARGE SCALE GENOMIC DNA]</scope>
    <source>
        <strain evidence="2">cv. XS01</strain>
    </source>
</reference>
<name>A0A2Z7AGY0_9LAMI</name>
<keyword evidence="2" id="KW-1185">Reference proteome</keyword>
<organism evidence="1 2">
    <name type="scientific">Dorcoceras hygrometricum</name>
    <dbReference type="NCBI Taxonomy" id="472368"/>
    <lineage>
        <taxon>Eukaryota</taxon>
        <taxon>Viridiplantae</taxon>
        <taxon>Streptophyta</taxon>
        <taxon>Embryophyta</taxon>
        <taxon>Tracheophyta</taxon>
        <taxon>Spermatophyta</taxon>
        <taxon>Magnoliopsida</taxon>
        <taxon>eudicotyledons</taxon>
        <taxon>Gunneridae</taxon>
        <taxon>Pentapetalae</taxon>
        <taxon>asterids</taxon>
        <taxon>lamiids</taxon>
        <taxon>Lamiales</taxon>
        <taxon>Gesneriaceae</taxon>
        <taxon>Didymocarpoideae</taxon>
        <taxon>Trichosporeae</taxon>
        <taxon>Loxocarpinae</taxon>
        <taxon>Dorcoceras</taxon>
    </lineage>
</organism>
<proteinExistence type="predicted"/>
<dbReference type="AlphaFoldDB" id="A0A2Z7AGY0"/>
<accession>A0A2Z7AGY0</accession>
<sequence>MASALINNASQIYFDSIFGMENEGMVKMFKAQESSGLKGFLGCSSAIYEATLVEFFQNASFLKEPLRSGEDEDMSWSKKPSKIIEPAAVEKDKEIETVATEDLSLAKSVAAMTDSEDTEPLSKVLELTDKSKSDEEFMSIEDILKQIPEEMMLPSVTAAEITRIKFGRGIEIPGVRNGDCYKANLPQIPTSYKGKAPLAEKDEIKGHPAREMFSLICADIDFLVQLREKIPEEMMLPSVTAVEITRIKFGLGIEIPGVNEGDWYKASLPRIATSDKGKAPLVAKDEIKGHPAREMFSLICADIDFLVQIREKVIADVVSLFHSFILSRLAVFGSVKDIVAKEEQMLAWAETDSLETAVQRRITKPSAESYEGKMLSYQLMQTTSFCNRQLQTPTAGCTATGYFLYDVASSLALLFTIADSFSFLLNVMSLLILRKSKTPSFLLQSNIVVLQSLAKHVIYQTLAPAGHCHRKILLLNLSSADCDDVILAAHCFLQNLSAELFFFDTSSVDFTVPERAAIAQVNARAESFKEMDQLVCFWKFGPQCPTSPLLPPRKAPLEDFDLYNTYRPNPATSSCENS</sequence>
<protein>
    <recommendedName>
        <fullName evidence="3">Splicing factor 3B subunit 1-like</fullName>
    </recommendedName>
</protein>
<gene>
    <name evidence="1" type="ORF">F511_10718</name>
</gene>
<dbReference type="Proteomes" id="UP000250235">
    <property type="component" value="Unassembled WGS sequence"/>
</dbReference>